<evidence type="ECO:0000256" key="1">
    <source>
        <dbReference type="ARBA" id="ARBA00022729"/>
    </source>
</evidence>
<comment type="caution">
    <text evidence="4">The sequence shown here is derived from an EMBL/GenBank/DDBJ whole genome shotgun (WGS) entry which is preliminary data.</text>
</comment>
<sequence length="595" mass="63748">MQRTVFLSILLVICGCNGKSEVTSPNLSKGDATENGTETTPRPVAMGDTFPPVTILPTPAGKAEFADVTDTCRIDFVHTDGQGGSRYIVQTVAAGLATFDYDGDGFVDIYFLNGAPNPGSKYDVPPRNALYRNNGDWTFTDVTEEARVGDTGYGLGIVTGDYDNDGDQDIYLNNFGPNVMYRNNGDGTFTDVTKETGTQCDKVGAGAAMLDIDADGDLDLYVANYVDFTYETNVVDKIGDVEFSSGPQSYDPTPDVLFRNNGDGTFTDISRESGISAVAGPGMGIVASDYDDDGDVDLFVCGDYAANFLFQNDGTGKFKEVALLSGTAYDSGGNANGSMGVDVGDFNRDGRFDFYMTTFSGELSTLYENIGGGMFQDMSKPSGSGSSTLPHVKWGTTFADFDNDSDEDIFVACGHFWVNARNVDDRTAVRVPNAYLENDGKGRFADVSNRSGSGMAILESSKGAAFDDLDNDGDLDIVILNVNAPPTVMRNDLNSAAGSVQISLVGKQSNRDGVGAKILLETTEGNQQAEVRRGRGYQSSYGDRVHFGLGAAKIKRILIRWPNGNEEIFESPPSGRFLQIIEGGECTELNPSQTK</sequence>
<gene>
    <name evidence="4" type="ORF">C5Y83_01190</name>
</gene>
<keyword evidence="1" id="KW-0732">Signal</keyword>
<feature type="domain" description="ASPIC/UnbV" evidence="3">
    <location>
        <begin position="513"/>
        <end position="578"/>
    </location>
</feature>
<evidence type="ECO:0000313" key="4">
    <source>
        <dbReference type="EMBL" id="PQO40572.1"/>
    </source>
</evidence>
<dbReference type="InterPro" id="IPR011519">
    <property type="entry name" value="UnbV_ASPIC"/>
</dbReference>
<accession>A0A2S8G7Z3</accession>
<dbReference type="Proteomes" id="UP000238322">
    <property type="component" value="Unassembled WGS sequence"/>
</dbReference>
<dbReference type="PROSITE" id="PS51257">
    <property type="entry name" value="PROKAR_LIPOPROTEIN"/>
    <property type="match status" value="1"/>
</dbReference>
<reference evidence="4 5" key="1">
    <citation type="submission" date="2018-02" db="EMBL/GenBank/DDBJ databases">
        <title>Comparative genomes isolates from brazilian mangrove.</title>
        <authorList>
            <person name="Araujo J.E."/>
            <person name="Taketani R.G."/>
            <person name="Silva M.C.P."/>
            <person name="Loureco M.V."/>
            <person name="Andreote F.D."/>
        </authorList>
    </citation>
    <scope>NUCLEOTIDE SEQUENCE [LARGE SCALE GENOMIC DNA]</scope>
    <source>
        <strain evidence="4 5">Hex-1 MGV</strain>
    </source>
</reference>
<dbReference type="EMBL" id="PUHY01000001">
    <property type="protein sequence ID" value="PQO40572.1"/>
    <property type="molecule type" value="Genomic_DNA"/>
</dbReference>
<dbReference type="SUPFAM" id="SSF69318">
    <property type="entry name" value="Integrin alpha N-terminal domain"/>
    <property type="match status" value="1"/>
</dbReference>
<dbReference type="Gene3D" id="2.130.10.130">
    <property type="entry name" value="Integrin alpha, N-terminal"/>
    <property type="match status" value="1"/>
</dbReference>
<dbReference type="InterPro" id="IPR028994">
    <property type="entry name" value="Integrin_alpha_N"/>
</dbReference>
<organism evidence="4 5">
    <name type="scientific">Blastopirellula marina</name>
    <dbReference type="NCBI Taxonomy" id="124"/>
    <lineage>
        <taxon>Bacteria</taxon>
        <taxon>Pseudomonadati</taxon>
        <taxon>Planctomycetota</taxon>
        <taxon>Planctomycetia</taxon>
        <taxon>Pirellulales</taxon>
        <taxon>Pirellulaceae</taxon>
        <taxon>Blastopirellula</taxon>
    </lineage>
</organism>
<dbReference type="OrthoDB" id="5287961at2"/>
<evidence type="ECO:0000259" key="3">
    <source>
        <dbReference type="Pfam" id="PF07593"/>
    </source>
</evidence>
<feature type="region of interest" description="Disordered" evidence="2">
    <location>
        <begin position="23"/>
        <end position="50"/>
    </location>
</feature>
<dbReference type="Pfam" id="PF07593">
    <property type="entry name" value="UnbV_ASPIC"/>
    <property type="match status" value="1"/>
</dbReference>
<dbReference type="PANTHER" id="PTHR16026:SF0">
    <property type="entry name" value="CARTILAGE ACIDIC PROTEIN 1"/>
    <property type="match status" value="1"/>
</dbReference>
<proteinExistence type="predicted"/>
<dbReference type="AlphaFoldDB" id="A0A2S8G7Z3"/>
<evidence type="ECO:0000256" key="2">
    <source>
        <dbReference type="SAM" id="MobiDB-lite"/>
    </source>
</evidence>
<dbReference type="InterPro" id="IPR013517">
    <property type="entry name" value="FG-GAP"/>
</dbReference>
<dbReference type="Pfam" id="PF13517">
    <property type="entry name" value="FG-GAP_3"/>
    <property type="match status" value="2"/>
</dbReference>
<dbReference type="InterPro" id="IPR027039">
    <property type="entry name" value="Crtac1"/>
</dbReference>
<dbReference type="PANTHER" id="PTHR16026">
    <property type="entry name" value="CARTILAGE ACIDIC PROTEIN 1"/>
    <property type="match status" value="1"/>
</dbReference>
<protein>
    <recommendedName>
        <fullName evidence="3">ASPIC/UnbV domain-containing protein</fullName>
    </recommendedName>
</protein>
<dbReference type="RefSeq" id="WP_105327808.1">
    <property type="nucleotide sequence ID" value="NZ_PUHY01000001.1"/>
</dbReference>
<evidence type="ECO:0000313" key="5">
    <source>
        <dbReference type="Proteomes" id="UP000238322"/>
    </source>
</evidence>
<name>A0A2S8G7Z3_9BACT</name>